<accession>A0A0C9TG34</accession>
<protein>
    <recommendedName>
        <fullName evidence="2">Aminoglycoside phosphotransferase domain-containing protein</fullName>
    </recommendedName>
</protein>
<feature type="domain" description="Aminoglycoside phosphotransferase" evidence="2">
    <location>
        <begin position="321"/>
        <end position="355"/>
    </location>
</feature>
<evidence type="ECO:0000259" key="2">
    <source>
        <dbReference type="Pfam" id="PF01636"/>
    </source>
</evidence>
<dbReference type="HOGENOM" id="CLU_752646_0_0_1"/>
<dbReference type="OrthoDB" id="10003767at2759"/>
<feature type="region of interest" description="Disordered" evidence="1">
    <location>
        <begin position="148"/>
        <end position="169"/>
    </location>
</feature>
<dbReference type="Proteomes" id="UP000054279">
    <property type="component" value="Unassembled WGS sequence"/>
</dbReference>
<keyword evidence="4" id="KW-1185">Reference proteome</keyword>
<name>A0A0C9TG34_SPHS4</name>
<dbReference type="InterPro" id="IPR051678">
    <property type="entry name" value="AGP_Transferase"/>
</dbReference>
<evidence type="ECO:0000313" key="3">
    <source>
        <dbReference type="EMBL" id="KIJ28363.1"/>
    </source>
</evidence>
<feature type="compositionally biased region" description="Polar residues" evidence="1">
    <location>
        <begin position="224"/>
        <end position="243"/>
    </location>
</feature>
<dbReference type="AlphaFoldDB" id="A0A0C9TG34"/>
<sequence>MSHSFITVELSVLGSSVSFSCTTSSNGTRTPLFAKYDVVLAITPVRLCRGARRCMRRLCATFALSPLYVYRLDRRADTLSNTVGSTLPIGEANRVLLSKLQQVQLLEAAAILSYLPPINSGGGFYLTASSSCPQRASAHPEPFFRRYGNGNGWMDGSTSTSDDGSEPDTAVAVSGSVAAAAELSQYPSKHILRQRSSALCLGRHANPVPGPATSSRRSTPHEFQPQSTPRSCARKTSGSAPTTRQTLSVFLNYPNQVPLELCGPFRSDQEWMEAAVYLGIPGTRTTDIKNRYSFDKLVEVFDIAKQFEYPKSSLIGIETFHFSHGDLHTANILVDPATEAITGILDWEMAGFRPAWLAAVASEWSNDD</sequence>
<dbReference type="Gene3D" id="3.90.1200.10">
    <property type="match status" value="1"/>
</dbReference>
<dbReference type="InterPro" id="IPR002575">
    <property type="entry name" value="Aminoglycoside_PTrfase"/>
</dbReference>
<evidence type="ECO:0000256" key="1">
    <source>
        <dbReference type="SAM" id="MobiDB-lite"/>
    </source>
</evidence>
<organism evidence="3 4">
    <name type="scientific">Sphaerobolus stellatus (strain SS14)</name>
    <dbReference type="NCBI Taxonomy" id="990650"/>
    <lineage>
        <taxon>Eukaryota</taxon>
        <taxon>Fungi</taxon>
        <taxon>Dikarya</taxon>
        <taxon>Basidiomycota</taxon>
        <taxon>Agaricomycotina</taxon>
        <taxon>Agaricomycetes</taxon>
        <taxon>Phallomycetidae</taxon>
        <taxon>Geastrales</taxon>
        <taxon>Sphaerobolaceae</taxon>
        <taxon>Sphaerobolus</taxon>
    </lineage>
</organism>
<dbReference type="PANTHER" id="PTHR21310">
    <property type="entry name" value="AMINOGLYCOSIDE PHOSPHOTRANSFERASE-RELATED-RELATED"/>
    <property type="match status" value="1"/>
</dbReference>
<reference evidence="3 4" key="1">
    <citation type="submission" date="2014-06" db="EMBL/GenBank/DDBJ databases">
        <title>Evolutionary Origins and Diversification of the Mycorrhizal Mutualists.</title>
        <authorList>
            <consortium name="DOE Joint Genome Institute"/>
            <consortium name="Mycorrhizal Genomics Consortium"/>
            <person name="Kohler A."/>
            <person name="Kuo A."/>
            <person name="Nagy L.G."/>
            <person name="Floudas D."/>
            <person name="Copeland A."/>
            <person name="Barry K.W."/>
            <person name="Cichocki N."/>
            <person name="Veneault-Fourrey C."/>
            <person name="LaButti K."/>
            <person name="Lindquist E.A."/>
            <person name="Lipzen A."/>
            <person name="Lundell T."/>
            <person name="Morin E."/>
            <person name="Murat C."/>
            <person name="Riley R."/>
            <person name="Ohm R."/>
            <person name="Sun H."/>
            <person name="Tunlid A."/>
            <person name="Henrissat B."/>
            <person name="Grigoriev I.V."/>
            <person name="Hibbett D.S."/>
            <person name="Martin F."/>
        </authorList>
    </citation>
    <scope>NUCLEOTIDE SEQUENCE [LARGE SCALE GENOMIC DNA]</scope>
    <source>
        <strain evidence="3 4">SS14</strain>
    </source>
</reference>
<dbReference type="EMBL" id="KN837308">
    <property type="protein sequence ID" value="KIJ28363.1"/>
    <property type="molecule type" value="Genomic_DNA"/>
</dbReference>
<dbReference type="SUPFAM" id="SSF56112">
    <property type="entry name" value="Protein kinase-like (PK-like)"/>
    <property type="match status" value="1"/>
</dbReference>
<feature type="region of interest" description="Disordered" evidence="1">
    <location>
        <begin position="202"/>
        <end position="243"/>
    </location>
</feature>
<evidence type="ECO:0000313" key="4">
    <source>
        <dbReference type="Proteomes" id="UP000054279"/>
    </source>
</evidence>
<dbReference type="Pfam" id="PF01636">
    <property type="entry name" value="APH"/>
    <property type="match status" value="1"/>
</dbReference>
<gene>
    <name evidence="3" type="ORF">M422DRAFT_270363</name>
</gene>
<dbReference type="PANTHER" id="PTHR21310:SF15">
    <property type="entry name" value="AMINOGLYCOSIDE PHOSPHOTRANSFERASE DOMAIN-CONTAINING PROTEIN"/>
    <property type="match status" value="1"/>
</dbReference>
<dbReference type="InterPro" id="IPR011009">
    <property type="entry name" value="Kinase-like_dom_sf"/>
</dbReference>
<proteinExistence type="predicted"/>